<comment type="caution">
    <text evidence="3">The sequence shown here is derived from an EMBL/GenBank/DDBJ whole genome shotgun (WGS) entry which is preliminary data.</text>
</comment>
<sequence>MRLGLNLGYWGAGNDAANLELAKEADRLGWSVVWAAEAYGSDVATVLAWVAAQTERIDIGSAIFQIPARTPAMTAMTAATLDTLSGGRFRLGLGVSGPQVSEGWHGVRFDKPLGRTREYVDIVNAALRREKLRYDGEHYQLPLPGGPGKALTLTVHPVREHIPIYLASVGPKNLELTGEIADGWLGVFFSPEHSAGSLDALRRGREKAGKTMDGFDVVPTVPLVVGEDWRACADTVRPYAALYVGGMGSREKNFYNALAVRMGFAAEAAEVQEKYLARDYQGAMAALPVEFLDSTSLLGTRERIAERMKVYAEAGVTTLTLSPMLQDLEQGIAGLRTATEALDLAGVGS</sequence>
<dbReference type="NCBIfam" id="TIGR03559">
    <property type="entry name" value="F420_Rv3520c"/>
    <property type="match status" value="1"/>
</dbReference>
<dbReference type="RefSeq" id="WP_121217714.1">
    <property type="nucleotide sequence ID" value="NZ_JBIUBA010000009.1"/>
</dbReference>
<feature type="domain" description="Luciferase-like" evidence="2">
    <location>
        <begin position="17"/>
        <end position="317"/>
    </location>
</feature>
<dbReference type="Pfam" id="PF00296">
    <property type="entry name" value="Bac_luciferase"/>
    <property type="match status" value="1"/>
</dbReference>
<name>A0A495X472_9PSEU</name>
<dbReference type="AlphaFoldDB" id="A0A495X472"/>
<proteinExistence type="predicted"/>
<evidence type="ECO:0000313" key="3">
    <source>
        <dbReference type="EMBL" id="RKT67433.1"/>
    </source>
</evidence>
<dbReference type="InterPro" id="IPR050564">
    <property type="entry name" value="F420-G6PD/mer"/>
</dbReference>
<dbReference type="InterPro" id="IPR019951">
    <property type="entry name" value="F420_OxRdatse_Rv3520c_pred"/>
</dbReference>
<dbReference type="PANTHER" id="PTHR43244:SF1">
    <property type="entry name" value="5,10-METHYLENETETRAHYDROMETHANOPTERIN REDUCTASE"/>
    <property type="match status" value="1"/>
</dbReference>
<keyword evidence="4" id="KW-1185">Reference proteome</keyword>
<dbReference type="Proteomes" id="UP000272729">
    <property type="component" value="Unassembled WGS sequence"/>
</dbReference>
<gene>
    <name evidence="3" type="ORF">DFJ66_0608</name>
</gene>
<dbReference type="SUPFAM" id="SSF51679">
    <property type="entry name" value="Bacterial luciferase-like"/>
    <property type="match status" value="1"/>
</dbReference>
<dbReference type="EMBL" id="RBXR01000001">
    <property type="protein sequence ID" value="RKT67433.1"/>
    <property type="molecule type" value="Genomic_DNA"/>
</dbReference>
<dbReference type="Gene3D" id="3.20.20.30">
    <property type="entry name" value="Luciferase-like domain"/>
    <property type="match status" value="1"/>
</dbReference>
<keyword evidence="1" id="KW-0560">Oxidoreductase</keyword>
<reference evidence="3 4" key="1">
    <citation type="submission" date="2018-10" db="EMBL/GenBank/DDBJ databases">
        <title>Sequencing the genomes of 1000 actinobacteria strains.</title>
        <authorList>
            <person name="Klenk H.-P."/>
        </authorList>
    </citation>
    <scope>NUCLEOTIDE SEQUENCE [LARGE SCALE GENOMIC DNA]</scope>
    <source>
        <strain evidence="3 4">DSM 43911</strain>
    </source>
</reference>
<evidence type="ECO:0000313" key="4">
    <source>
        <dbReference type="Proteomes" id="UP000272729"/>
    </source>
</evidence>
<evidence type="ECO:0000256" key="1">
    <source>
        <dbReference type="ARBA" id="ARBA00023002"/>
    </source>
</evidence>
<accession>A0A495X472</accession>
<evidence type="ECO:0000259" key="2">
    <source>
        <dbReference type="Pfam" id="PF00296"/>
    </source>
</evidence>
<dbReference type="InterPro" id="IPR036661">
    <property type="entry name" value="Luciferase-like_sf"/>
</dbReference>
<dbReference type="CDD" id="cd01097">
    <property type="entry name" value="Tetrahydromethanopterin_reductase"/>
    <property type="match status" value="1"/>
</dbReference>
<dbReference type="PANTHER" id="PTHR43244">
    <property type="match status" value="1"/>
</dbReference>
<dbReference type="InterPro" id="IPR011251">
    <property type="entry name" value="Luciferase-like_dom"/>
</dbReference>
<dbReference type="OrthoDB" id="3457164at2"/>
<dbReference type="GO" id="GO:0016705">
    <property type="term" value="F:oxidoreductase activity, acting on paired donors, with incorporation or reduction of molecular oxygen"/>
    <property type="evidence" value="ECO:0007669"/>
    <property type="project" value="InterPro"/>
</dbReference>
<protein>
    <submittedName>
        <fullName evidence="3">F420-dependent oxidoreductase-like protein</fullName>
    </submittedName>
</protein>
<organism evidence="3 4">
    <name type="scientific">Saccharothrix variisporea</name>
    <dbReference type="NCBI Taxonomy" id="543527"/>
    <lineage>
        <taxon>Bacteria</taxon>
        <taxon>Bacillati</taxon>
        <taxon>Actinomycetota</taxon>
        <taxon>Actinomycetes</taxon>
        <taxon>Pseudonocardiales</taxon>
        <taxon>Pseudonocardiaceae</taxon>
        <taxon>Saccharothrix</taxon>
    </lineage>
</organism>